<feature type="domain" description="N-acetyltransferase" evidence="3">
    <location>
        <begin position="3"/>
        <end position="151"/>
    </location>
</feature>
<keyword evidence="2 4" id="KW-0012">Acyltransferase</keyword>
<dbReference type="EMBL" id="FONG01000001">
    <property type="protein sequence ID" value="SFE03863.1"/>
    <property type="molecule type" value="Genomic_DNA"/>
</dbReference>
<dbReference type="Pfam" id="PF13508">
    <property type="entry name" value="Acetyltransf_7"/>
    <property type="match status" value="1"/>
</dbReference>
<dbReference type="PANTHER" id="PTHR43877">
    <property type="entry name" value="AMINOALKYLPHOSPHONATE N-ACETYLTRANSFERASE-RELATED-RELATED"/>
    <property type="match status" value="1"/>
</dbReference>
<evidence type="ECO:0000313" key="5">
    <source>
        <dbReference type="Proteomes" id="UP000199323"/>
    </source>
</evidence>
<reference evidence="4 5" key="1">
    <citation type="submission" date="2016-10" db="EMBL/GenBank/DDBJ databases">
        <authorList>
            <person name="de Groot N.N."/>
        </authorList>
    </citation>
    <scope>NUCLEOTIDE SEQUENCE [LARGE SCALE GENOMIC DNA]</scope>
    <source>
        <strain evidence="4 5">CGMCC 4.3510</strain>
    </source>
</reference>
<dbReference type="Proteomes" id="UP000199323">
    <property type="component" value="Unassembled WGS sequence"/>
</dbReference>
<dbReference type="RefSeq" id="WP_093711405.1">
    <property type="nucleotide sequence ID" value="NZ_FONG01000001.1"/>
</dbReference>
<dbReference type="InterPro" id="IPR050832">
    <property type="entry name" value="Bact_Acetyltransf"/>
</dbReference>
<dbReference type="GO" id="GO:0016747">
    <property type="term" value="F:acyltransferase activity, transferring groups other than amino-acyl groups"/>
    <property type="evidence" value="ECO:0007669"/>
    <property type="project" value="InterPro"/>
</dbReference>
<evidence type="ECO:0000313" key="4">
    <source>
        <dbReference type="EMBL" id="SFE03863.1"/>
    </source>
</evidence>
<dbReference type="InterPro" id="IPR000182">
    <property type="entry name" value="GNAT_dom"/>
</dbReference>
<sequence>MKVIIRNYVPEDAEAVADIGRAALPYQVTTPATVHAQVTTAPAGQRYRLLVAETDDGRIVGYANAGLYADSDTPGLAFANPVVPAAARGRGAGSALLAAAESYLAGIGGRTVYTWALDEPAAHAFAARHGYRRGRSGSFLRLDIAPGAPLPDVPALPPGVLLRPASDWAADPHPLYETDLDSILDEPGDVDSGAPDYAAWRAHSWDRPDFDHDLTTVAVVDGEVAALVNVQTDGRERYWSGGTGTRRAFRGRGLAKAAKAHSLHRARAAGYTEAFTNNDDGNAAMLAVNRWLGYRPCGNEWRYFRDLSDRP</sequence>
<dbReference type="Gene3D" id="3.40.630.30">
    <property type="match status" value="1"/>
</dbReference>
<evidence type="ECO:0000256" key="2">
    <source>
        <dbReference type="ARBA" id="ARBA00023315"/>
    </source>
</evidence>
<dbReference type="SUPFAM" id="SSF55729">
    <property type="entry name" value="Acyl-CoA N-acyltransferases (Nat)"/>
    <property type="match status" value="2"/>
</dbReference>
<keyword evidence="1 4" id="KW-0808">Transferase</keyword>
<dbReference type="STRING" id="380248.SAMN05216251_101252"/>
<dbReference type="AlphaFoldDB" id="A0A1I1XDQ6"/>
<name>A0A1I1XDQ6_9ACTN</name>
<accession>A0A1I1XDQ6</accession>
<keyword evidence="5" id="KW-1185">Reference proteome</keyword>
<dbReference type="InterPro" id="IPR016181">
    <property type="entry name" value="Acyl_CoA_acyltransferase"/>
</dbReference>
<feature type="domain" description="N-acetyltransferase" evidence="3">
    <location>
        <begin position="170"/>
        <end position="311"/>
    </location>
</feature>
<dbReference type="Pfam" id="PF00583">
    <property type="entry name" value="Acetyltransf_1"/>
    <property type="match status" value="1"/>
</dbReference>
<gene>
    <name evidence="4" type="ORF">SAMN05216251_101252</name>
</gene>
<dbReference type="CDD" id="cd04301">
    <property type="entry name" value="NAT_SF"/>
    <property type="match status" value="1"/>
</dbReference>
<dbReference type="PROSITE" id="PS51186">
    <property type="entry name" value="GNAT"/>
    <property type="match status" value="2"/>
</dbReference>
<dbReference type="OrthoDB" id="4119890at2"/>
<evidence type="ECO:0000259" key="3">
    <source>
        <dbReference type="PROSITE" id="PS51186"/>
    </source>
</evidence>
<evidence type="ECO:0000256" key="1">
    <source>
        <dbReference type="ARBA" id="ARBA00022679"/>
    </source>
</evidence>
<protein>
    <submittedName>
        <fullName evidence="4">L-amino acid N-acyltransferase YncA</fullName>
    </submittedName>
</protein>
<proteinExistence type="predicted"/>
<dbReference type="PANTHER" id="PTHR43877:SF1">
    <property type="entry name" value="ACETYLTRANSFERASE"/>
    <property type="match status" value="1"/>
</dbReference>
<organism evidence="4 5">
    <name type="scientific">Actinacidiphila alni</name>
    <dbReference type="NCBI Taxonomy" id="380248"/>
    <lineage>
        <taxon>Bacteria</taxon>
        <taxon>Bacillati</taxon>
        <taxon>Actinomycetota</taxon>
        <taxon>Actinomycetes</taxon>
        <taxon>Kitasatosporales</taxon>
        <taxon>Streptomycetaceae</taxon>
        <taxon>Actinacidiphila</taxon>
    </lineage>
</organism>